<evidence type="ECO:0000313" key="2">
    <source>
        <dbReference type="Proteomes" id="UP001432292"/>
    </source>
</evidence>
<proteinExistence type="predicted"/>
<gene>
    <name evidence="1" type="ORF">OG727_30880</name>
</gene>
<keyword evidence="2" id="KW-1185">Reference proteome</keyword>
<dbReference type="RefSeq" id="WP_328692658.1">
    <property type="nucleotide sequence ID" value="NZ_CP108005.1"/>
</dbReference>
<dbReference type="Proteomes" id="UP001432292">
    <property type="component" value="Chromosome"/>
</dbReference>
<protein>
    <submittedName>
        <fullName evidence="1">Uncharacterized protein</fullName>
    </submittedName>
</protein>
<evidence type="ECO:0000313" key="1">
    <source>
        <dbReference type="EMBL" id="WUS28256.1"/>
    </source>
</evidence>
<dbReference type="EMBL" id="CP108473">
    <property type="protein sequence ID" value="WUS28256.1"/>
    <property type="molecule type" value="Genomic_DNA"/>
</dbReference>
<sequence>MRPQQRLLVTRDHIDFGRYVIPIVREEVAEGDAERAATDGRQAS</sequence>
<reference evidence="1" key="1">
    <citation type="submission" date="2022-10" db="EMBL/GenBank/DDBJ databases">
        <title>The complete genomes of actinobacterial strains from the NBC collection.</title>
        <authorList>
            <person name="Joergensen T.S."/>
            <person name="Alvarez Arevalo M."/>
            <person name="Sterndorff E.B."/>
            <person name="Faurdal D."/>
            <person name="Vuksanovic O."/>
            <person name="Mourched A.-S."/>
            <person name="Charusanti P."/>
            <person name="Shaw S."/>
            <person name="Blin K."/>
            <person name="Weber T."/>
        </authorList>
    </citation>
    <scope>NUCLEOTIDE SEQUENCE</scope>
    <source>
        <strain evidence="1">NBC_01256</strain>
    </source>
</reference>
<dbReference type="GeneID" id="96634520"/>
<name>A0ABZ1VZL2_9ACTN</name>
<accession>A0ABZ1VZL2</accession>
<organism evidence="1 2">
    <name type="scientific">Streptomyces caniferus</name>
    <dbReference type="NCBI Taxonomy" id="285557"/>
    <lineage>
        <taxon>Bacteria</taxon>
        <taxon>Bacillati</taxon>
        <taxon>Actinomycetota</taxon>
        <taxon>Actinomycetes</taxon>
        <taxon>Kitasatosporales</taxon>
        <taxon>Streptomycetaceae</taxon>
        <taxon>Streptomyces</taxon>
    </lineage>
</organism>